<reference evidence="17" key="1">
    <citation type="submission" date="2018-05" db="EMBL/GenBank/DDBJ databases">
        <authorList>
            <person name="Lanie J.A."/>
            <person name="Ng W.-L."/>
            <person name="Kazmierczak K.M."/>
            <person name="Andrzejewski T.M."/>
            <person name="Davidsen T.M."/>
            <person name="Wayne K.J."/>
            <person name="Tettelin H."/>
            <person name="Glass J.I."/>
            <person name="Rusch D."/>
            <person name="Podicherti R."/>
            <person name="Tsui H.-C.T."/>
            <person name="Winkler M.E."/>
        </authorList>
    </citation>
    <scope>NUCLEOTIDE SEQUENCE</scope>
</reference>
<keyword evidence="8 14" id="KW-1133">Transmembrane helix</keyword>
<feature type="transmembrane region" description="Helical" evidence="14">
    <location>
        <begin position="358"/>
        <end position="381"/>
    </location>
</feature>
<gene>
    <name evidence="17" type="ORF">METZ01_LOCUS56226</name>
</gene>
<evidence type="ECO:0000256" key="4">
    <source>
        <dbReference type="ARBA" id="ARBA00022448"/>
    </source>
</evidence>
<evidence type="ECO:0000256" key="10">
    <source>
        <dbReference type="ARBA" id="ARBA00023186"/>
    </source>
</evidence>
<dbReference type="Pfam" id="PF14849">
    <property type="entry name" value="YidC_periplas"/>
    <property type="match status" value="1"/>
</dbReference>
<dbReference type="GO" id="GO:0032977">
    <property type="term" value="F:membrane insertase activity"/>
    <property type="evidence" value="ECO:0007669"/>
    <property type="project" value="InterPro"/>
</dbReference>
<dbReference type="InterPro" id="IPR019998">
    <property type="entry name" value="Membr_insert_YidC"/>
</dbReference>
<dbReference type="InterPro" id="IPR001708">
    <property type="entry name" value="YidC/ALB3/OXA1/COX18"/>
</dbReference>
<dbReference type="GO" id="GO:0005886">
    <property type="term" value="C:plasma membrane"/>
    <property type="evidence" value="ECO:0007669"/>
    <property type="project" value="UniProtKB-SubCell"/>
</dbReference>
<protein>
    <recommendedName>
        <fullName evidence="3">Membrane protein insertase YidC</fullName>
    </recommendedName>
    <alternativeName>
        <fullName evidence="12">Foldase YidC</fullName>
    </alternativeName>
    <alternativeName>
        <fullName evidence="11">Membrane integrase YidC</fullName>
    </alternativeName>
</protein>
<evidence type="ECO:0000259" key="15">
    <source>
        <dbReference type="Pfam" id="PF02096"/>
    </source>
</evidence>
<dbReference type="CDD" id="cd20070">
    <property type="entry name" value="5TM_YidC_Alb3"/>
    <property type="match status" value="1"/>
</dbReference>
<evidence type="ECO:0000256" key="3">
    <source>
        <dbReference type="ARBA" id="ARBA00015325"/>
    </source>
</evidence>
<feature type="transmembrane region" description="Helical" evidence="14">
    <location>
        <begin position="477"/>
        <end position="499"/>
    </location>
</feature>
<evidence type="ECO:0000256" key="7">
    <source>
        <dbReference type="ARBA" id="ARBA00022927"/>
    </source>
</evidence>
<dbReference type="InterPro" id="IPR028055">
    <property type="entry name" value="YidC/Oxa/ALB_C"/>
</dbReference>
<evidence type="ECO:0000256" key="11">
    <source>
        <dbReference type="ARBA" id="ARBA00033245"/>
    </source>
</evidence>
<comment type="similarity">
    <text evidence="2">Belongs to the OXA1/ALB3/YidC family. Type 1 subfamily.</text>
</comment>
<keyword evidence="7" id="KW-0653">Protein transport</keyword>
<dbReference type="InterPro" id="IPR038221">
    <property type="entry name" value="YidC_periplasmic_sf"/>
</dbReference>
<dbReference type="InterPro" id="IPR028053">
    <property type="entry name" value="Membr_insert_YidC_N"/>
</dbReference>
<dbReference type="AlphaFoldDB" id="A0A381SH09"/>
<feature type="transmembrane region" description="Helical" evidence="14">
    <location>
        <begin position="333"/>
        <end position="352"/>
    </location>
</feature>
<evidence type="ECO:0000256" key="6">
    <source>
        <dbReference type="ARBA" id="ARBA00022692"/>
    </source>
</evidence>
<dbReference type="GO" id="GO:0051205">
    <property type="term" value="P:protein insertion into membrane"/>
    <property type="evidence" value="ECO:0007669"/>
    <property type="project" value="TreeGrafter"/>
</dbReference>
<evidence type="ECO:0000256" key="2">
    <source>
        <dbReference type="ARBA" id="ARBA00010527"/>
    </source>
</evidence>
<evidence type="ECO:0000256" key="8">
    <source>
        <dbReference type="ARBA" id="ARBA00022989"/>
    </source>
</evidence>
<feature type="transmembrane region" description="Helical" evidence="14">
    <location>
        <begin position="549"/>
        <end position="568"/>
    </location>
</feature>
<evidence type="ECO:0000256" key="13">
    <source>
        <dbReference type="SAM" id="MobiDB-lite"/>
    </source>
</evidence>
<dbReference type="NCBIfam" id="NF002359">
    <property type="entry name" value="PRK01318.2-6"/>
    <property type="match status" value="1"/>
</dbReference>
<dbReference type="NCBIfam" id="TIGR03593">
    <property type="entry name" value="yidC_nterm"/>
    <property type="match status" value="1"/>
</dbReference>
<evidence type="ECO:0000256" key="9">
    <source>
        <dbReference type="ARBA" id="ARBA00023136"/>
    </source>
</evidence>
<dbReference type="NCBIfam" id="NF002356">
    <property type="entry name" value="PRK01318.2-3"/>
    <property type="match status" value="1"/>
</dbReference>
<dbReference type="CDD" id="cd19961">
    <property type="entry name" value="EcYidC-like_peri"/>
    <property type="match status" value="1"/>
</dbReference>
<dbReference type="Gene3D" id="2.70.98.90">
    <property type="match status" value="1"/>
</dbReference>
<feature type="transmembrane region" description="Helical" evidence="14">
    <location>
        <begin position="6"/>
        <end position="26"/>
    </location>
</feature>
<dbReference type="EMBL" id="UINC01003102">
    <property type="protein sequence ID" value="SVA03372.1"/>
    <property type="molecule type" value="Genomic_DNA"/>
</dbReference>
<organism evidence="17">
    <name type="scientific">marine metagenome</name>
    <dbReference type="NCBI Taxonomy" id="408172"/>
    <lineage>
        <taxon>unclassified sequences</taxon>
        <taxon>metagenomes</taxon>
        <taxon>ecological metagenomes</taxon>
    </lineage>
</organism>
<feature type="domain" description="Membrane insertase YidC/Oxa/ALB C-terminal" evidence="15">
    <location>
        <begin position="361"/>
        <end position="565"/>
    </location>
</feature>
<keyword evidence="5" id="KW-1003">Cell membrane</keyword>
<comment type="subcellular location">
    <subcellularLocation>
        <location evidence="1">Cell inner membrane</location>
        <topology evidence="1">Multi-pass membrane protein</topology>
    </subcellularLocation>
</comment>
<name>A0A381SH09_9ZZZZ</name>
<evidence type="ECO:0000256" key="14">
    <source>
        <dbReference type="SAM" id="Phobius"/>
    </source>
</evidence>
<feature type="transmembrane region" description="Helical" evidence="14">
    <location>
        <begin position="430"/>
        <end position="451"/>
    </location>
</feature>
<feature type="region of interest" description="Disordered" evidence="13">
    <location>
        <begin position="582"/>
        <end position="612"/>
    </location>
</feature>
<keyword evidence="10" id="KW-0143">Chaperone</keyword>
<dbReference type="HAMAP" id="MF_01810">
    <property type="entry name" value="YidC_type1"/>
    <property type="match status" value="1"/>
</dbReference>
<dbReference type="PANTHER" id="PTHR12428">
    <property type="entry name" value="OXA1"/>
    <property type="match status" value="1"/>
</dbReference>
<keyword evidence="9 14" id="KW-0472">Membrane</keyword>
<evidence type="ECO:0000256" key="5">
    <source>
        <dbReference type="ARBA" id="ARBA00022475"/>
    </source>
</evidence>
<proteinExistence type="inferred from homology"/>
<sequence>MQENNVDIKGIIGFILIGVLLMFWVWTNPPEQAEIIEQENQQIEIEVKSKDKENINENFSIEDIKNDLFTDKDNSDYITEIKNNLFDIKFSKKGGQISQLALNKFIDYNGSPIFLINNGNSTFNIDFKTFNNKVISTKNQDFISHAYNDGNNDIVSMKLTVSDEKYLEYLYVIKPDEYVIDISMKSRGFTDIVNHNEDYIFSWELNGIRNSKSITYENRYTRLTYYHDSNKIDKLSQMGDDEDEVTNINWISFRQHFFSSILIPSNKTFKSAKISSRDLVKDEAIDTLYTKQYMTQIPFSFNNNEFNESFRIYFGPTDGKVFNKYDLDLDESIPFGWGIFGFINKSIFVPLFRWLSSIFPYGLAIIFMTILVRLALAPVLYKSYLSQAKMKILKPDVEQLNKQFKDNPMKRQQEMMSLYSKAGASPMSGCLPALLQIPVFYALFMFFPSAFDLRQKSFLWAEDLSAYDSIMELPFRIWGYGDHVSLFPILAAISIFFYMQMTMGQQTASQPPPQEGMPDMTKMMKYMMYVSPIFMLIFFNNYASGLSLYYFISNILSISIMFVIKNYILDETKIREKIQVNKAKPQKGPNRFQRKMQELMEEAEKQKRNKNR</sequence>
<accession>A0A381SH09</accession>
<dbReference type="GO" id="GO:0015031">
    <property type="term" value="P:protein transport"/>
    <property type="evidence" value="ECO:0007669"/>
    <property type="project" value="UniProtKB-KW"/>
</dbReference>
<keyword evidence="4" id="KW-0813">Transport</keyword>
<evidence type="ECO:0000256" key="12">
    <source>
        <dbReference type="ARBA" id="ARBA00033342"/>
    </source>
</evidence>
<feature type="compositionally biased region" description="Basic and acidic residues" evidence="13">
    <location>
        <begin position="595"/>
        <end position="606"/>
    </location>
</feature>
<dbReference type="PRINTS" id="PR00701">
    <property type="entry name" value="60KDINNERMP"/>
</dbReference>
<dbReference type="NCBIfam" id="TIGR03592">
    <property type="entry name" value="yidC_oxa1_cterm"/>
    <property type="match status" value="1"/>
</dbReference>
<feature type="transmembrane region" description="Helical" evidence="14">
    <location>
        <begin position="526"/>
        <end position="543"/>
    </location>
</feature>
<evidence type="ECO:0000313" key="17">
    <source>
        <dbReference type="EMBL" id="SVA03372.1"/>
    </source>
</evidence>
<evidence type="ECO:0000256" key="1">
    <source>
        <dbReference type="ARBA" id="ARBA00004429"/>
    </source>
</evidence>
<dbReference type="Pfam" id="PF02096">
    <property type="entry name" value="60KD_IMP"/>
    <property type="match status" value="1"/>
</dbReference>
<feature type="domain" description="Membrane insertase YidC N-terminal" evidence="16">
    <location>
        <begin position="80"/>
        <end position="348"/>
    </location>
</feature>
<dbReference type="PANTHER" id="PTHR12428:SF65">
    <property type="entry name" value="CYTOCHROME C OXIDASE ASSEMBLY PROTEIN COX18, MITOCHONDRIAL"/>
    <property type="match status" value="1"/>
</dbReference>
<dbReference type="InterPro" id="IPR047196">
    <property type="entry name" value="YidC_ALB_C"/>
</dbReference>
<keyword evidence="6 14" id="KW-0812">Transmembrane</keyword>
<evidence type="ECO:0000259" key="16">
    <source>
        <dbReference type="Pfam" id="PF14849"/>
    </source>
</evidence>